<sequence>MNMSRVVGSKEGRNKGLQLGIEHGRRMGRCQFVLDTCKPAGIPIREVSVLFIPQGFDAIDTGIIEGLQQTVRVVHTATAADMLRVAAELRPNLVLVMNGLHVFPADHAAHIDGIRMMGIRTAIWFADDPYFTDYSTPLAPHYDYVFTHEMSCIPLYQGAGCQQVHYLPLAASQSLFKPMQVGHEYRSDVCFIGVGFPNRIALFNTIAPYLAGRKVILAGPLWNQLQHFSQFKHGIHLQGVPMRESVNYYNGAKIVLNMHRLTYDATYNKNSRNLPGYSINPRTYEISGCGALQITDRRSDLVNYYTPGHDIETFEHPNELIHKINHYLLHEEERLRIATNALRRTILEHTYAPRLAKLLDIIFT</sequence>
<proteinExistence type="predicted"/>
<dbReference type="RefSeq" id="WP_068664021.1">
    <property type="nucleotide sequence ID" value="NZ_LYPB01000061.1"/>
</dbReference>
<evidence type="ECO:0000259" key="1">
    <source>
        <dbReference type="Pfam" id="PF13524"/>
    </source>
</evidence>
<reference evidence="2 3" key="1">
    <citation type="submission" date="2016-05" db="EMBL/GenBank/DDBJ databases">
        <title>Paenibacillus sp. 1ZS3-15 nov., isolated from the rhizosphere soil.</title>
        <authorList>
            <person name="Zhang X.X."/>
            <person name="Zhang J."/>
        </authorList>
    </citation>
    <scope>NUCLEOTIDE SEQUENCE [LARGE SCALE GENOMIC DNA]</scope>
    <source>
        <strain evidence="2 3">1ZS3-15</strain>
    </source>
</reference>
<dbReference type="Proteomes" id="UP000078454">
    <property type="component" value="Unassembled WGS sequence"/>
</dbReference>
<dbReference type="STRING" id="1850517.A8708_32030"/>
<dbReference type="InterPro" id="IPR055259">
    <property type="entry name" value="YkvP/CgeB_Glyco_trans-like"/>
</dbReference>
<dbReference type="OrthoDB" id="110463at2"/>
<comment type="caution">
    <text evidence="2">The sequence shown here is derived from an EMBL/GenBank/DDBJ whole genome shotgun (WGS) entry which is preliminary data.</text>
</comment>
<evidence type="ECO:0000313" key="3">
    <source>
        <dbReference type="Proteomes" id="UP000078454"/>
    </source>
</evidence>
<feature type="domain" description="Spore protein YkvP/CgeB glycosyl transferase-like" evidence="1">
    <location>
        <begin position="210"/>
        <end position="360"/>
    </location>
</feature>
<organism evidence="2 3">
    <name type="scientific">Paenibacillus oryzisoli</name>
    <dbReference type="NCBI Taxonomy" id="1850517"/>
    <lineage>
        <taxon>Bacteria</taxon>
        <taxon>Bacillati</taxon>
        <taxon>Bacillota</taxon>
        <taxon>Bacilli</taxon>
        <taxon>Bacillales</taxon>
        <taxon>Paenibacillaceae</taxon>
        <taxon>Paenibacillus</taxon>
    </lineage>
</organism>
<accession>A0A198ACT6</accession>
<name>A0A198ACT6_9BACL</name>
<dbReference type="EMBL" id="LYPB01000061">
    <property type="protein sequence ID" value="OAS18881.1"/>
    <property type="molecule type" value="Genomic_DNA"/>
</dbReference>
<protein>
    <recommendedName>
        <fullName evidence="1">Spore protein YkvP/CgeB glycosyl transferase-like domain-containing protein</fullName>
    </recommendedName>
</protein>
<gene>
    <name evidence="2" type="ORF">A8708_32030</name>
</gene>
<dbReference type="Pfam" id="PF13524">
    <property type="entry name" value="Glyco_trans_1_2"/>
    <property type="match status" value="1"/>
</dbReference>
<keyword evidence="3" id="KW-1185">Reference proteome</keyword>
<dbReference type="AlphaFoldDB" id="A0A198ACT6"/>
<evidence type="ECO:0000313" key="2">
    <source>
        <dbReference type="EMBL" id="OAS18881.1"/>
    </source>
</evidence>